<dbReference type="AlphaFoldDB" id="A0A0V1N6M7"/>
<evidence type="ECO:0000313" key="2">
    <source>
        <dbReference type="Proteomes" id="UP000054843"/>
    </source>
</evidence>
<reference evidence="1 2" key="1">
    <citation type="submission" date="2015-01" db="EMBL/GenBank/DDBJ databases">
        <title>Evolution of Trichinella species and genotypes.</title>
        <authorList>
            <person name="Korhonen P.K."/>
            <person name="Edoardo P."/>
            <person name="Giuseppe L.R."/>
            <person name="Gasser R.B."/>
        </authorList>
    </citation>
    <scope>NUCLEOTIDE SEQUENCE [LARGE SCALE GENOMIC DNA]</scope>
    <source>
        <strain evidence="1">ISS1980</strain>
    </source>
</reference>
<comment type="caution">
    <text evidence="1">The sequence shown here is derived from an EMBL/GenBank/DDBJ whole genome shotgun (WGS) entry which is preliminary data.</text>
</comment>
<keyword evidence="2" id="KW-1185">Reference proteome</keyword>
<dbReference type="Proteomes" id="UP000054843">
    <property type="component" value="Unassembled WGS sequence"/>
</dbReference>
<accession>A0A0V1N6M7</accession>
<organism evidence="1 2">
    <name type="scientific">Trichinella papuae</name>
    <dbReference type="NCBI Taxonomy" id="268474"/>
    <lineage>
        <taxon>Eukaryota</taxon>
        <taxon>Metazoa</taxon>
        <taxon>Ecdysozoa</taxon>
        <taxon>Nematoda</taxon>
        <taxon>Enoplea</taxon>
        <taxon>Dorylaimia</taxon>
        <taxon>Trichinellida</taxon>
        <taxon>Trichinellidae</taxon>
        <taxon>Trichinella</taxon>
    </lineage>
</organism>
<evidence type="ECO:0000313" key="1">
    <source>
        <dbReference type="EMBL" id="KRZ79673.1"/>
    </source>
</evidence>
<name>A0A0V1N6M7_9BILA</name>
<proteinExistence type="predicted"/>
<sequence>MASIRFLVQTMPNAYASILNIVFHGSSIPARNIEIKPIGYHAIQAPGFAGCQQSNVITCHKHQDVHGFTLIQ</sequence>
<dbReference type="EMBL" id="JYDO01000005">
    <property type="protein sequence ID" value="KRZ79673.1"/>
    <property type="molecule type" value="Genomic_DNA"/>
</dbReference>
<protein>
    <submittedName>
        <fullName evidence="1">Uncharacterized protein</fullName>
    </submittedName>
</protein>
<gene>
    <name evidence="1" type="ORF">T10_10835</name>
</gene>